<dbReference type="PANTHER" id="PTHR34704:SF1">
    <property type="entry name" value="ATPASE"/>
    <property type="match status" value="1"/>
</dbReference>
<dbReference type="InterPro" id="IPR004256">
    <property type="entry name" value="DUF234"/>
</dbReference>
<dbReference type="InterPro" id="IPR011335">
    <property type="entry name" value="Restrct_endonuc-II-like"/>
</dbReference>
<reference evidence="2" key="1">
    <citation type="submission" date="2020-06" db="EMBL/GenBank/DDBJ databases">
        <title>Unique genomic features of the anaerobic methanotrophic archaea.</title>
        <authorList>
            <person name="Chadwick G.L."/>
            <person name="Skennerton C.T."/>
            <person name="Laso-Perez R."/>
            <person name="Leu A.O."/>
            <person name="Speth D.R."/>
            <person name="Yu H."/>
            <person name="Morgan-Lang C."/>
            <person name="Hatzenpichler R."/>
            <person name="Goudeau D."/>
            <person name="Malmstrom R."/>
            <person name="Brazelton W.J."/>
            <person name="Woyke T."/>
            <person name="Hallam S.J."/>
            <person name="Tyson G.W."/>
            <person name="Wegener G."/>
            <person name="Boetius A."/>
            <person name="Orphan V."/>
        </authorList>
    </citation>
    <scope>NUCLEOTIDE SEQUENCE</scope>
</reference>
<gene>
    <name evidence="2" type="ORF">DBNCDMDK_00046</name>
</gene>
<dbReference type="EMBL" id="MT631283">
    <property type="protein sequence ID" value="QNO47957.1"/>
    <property type="molecule type" value="Genomic_DNA"/>
</dbReference>
<dbReference type="Pfam" id="PF03008">
    <property type="entry name" value="DUF234"/>
    <property type="match status" value="1"/>
</dbReference>
<accession>A0A7G9YIX3</accession>
<dbReference type="SUPFAM" id="SSF52980">
    <property type="entry name" value="Restriction endonuclease-like"/>
    <property type="match status" value="1"/>
</dbReference>
<feature type="domain" description="DUF234" evidence="1">
    <location>
        <begin position="5"/>
        <end position="38"/>
    </location>
</feature>
<evidence type="ECO:0000313" key="2">
    <source>
        <dbReference type="EMBL" id="QNO47957.1"/>
    </source>
</evidence>
<evidence type="ECO:0000259" key="1">
    <source>
        <dbReference type="Pfam" id="PF03008"/>
    </source>
</evidence>
<proteinExistence type="predicted"/>
<organism evidence="2">
    <name type="scientific">Candidatus Methanogaster sp. ANME-2c ERB4</name>
    <dbReference type="NCBI Taxonomy" id="2759911"/>
    <lineage>
        <taxon>Archaea</taxon>
        <taxon>Methanobacteriati</taxon>
        <taxon>Methanobacteriota</taxon>
        <taxon>Stenosarchaea group</taxon>
        <taxon>Methanomicrobia</taxon>
        <taxon>Methanosarcinales</taxon>
        <taxon>ANME-2 cluster</taxon>
        <taxon>Candidatus Methanogasteraceae</taxon>
        <taxon>Candidatus Methanogaster</taxon>
    </lineage>
</organism>
<name>A0A7G9YIX3_9EURY</name>
<protein>
    <recommendedName>
        <fullName evidence="1">DUF234 domain-containing protein</fullName>
    </recommendedName>
</protein>
<dbReference type="AlphaFoldDB" id="A0A7G9YIX3"/>
<sequence>MGRYRDNEIDLLAMNRKSKEILFIECKWKNLRPYDAKKELDKLEEKSAYVRWDSYNKNFGLVAKSIDKKEELRESGYQVMDLEDFAESIAIARSQTYSRAQPHFQP</sequence>
<dbReference type="PANTHER" id="PTHR34704">
    <property type="entry name" value="ATPASE"/>
    <property type="match status" value="1"/>
</dbReference>